<gene>
    <name evidence="3" type="ORF">BJZ21_002417</name>
</gene>
<dbReference type="SUPFAM" id="SSF55729">
    <property type="entry name" value="Acyl-CoA N-acyltransferases (Nat)"/>
    <property type="match status" value="1"/>
</dbReference>
<dbReference type="AlphaFoldDB" id="A0A7Y9E6W9"/>
<proteinExistence type="predicted"/>
<dbReference type="Gene3D" id="3.40.630.30">
    <property type="match status" value="1"/>
</dbReference>
<feature type="domain" description="N-acetyltransferase" evidence="2">
    <location>
        <begin position="4"/>
        <end position="159"/>
    </location>
</feature>
<dbReference type="PANTHER" id="PTHR43617">
    <property type="entry name" value="L-AMINO ACID N-ACETYLTRANSFERASE"/>
    <property type="match status" value="1"/>
</dbReference>
<keyword evidence="3" id="KW-0808">Transferase</keyword>
<evidence type="ECO:0000256" key="1">
    <source>
        <dbReference type="SAM" id="MobiDB-lite"/>
    </source>
</evidence>
<feature type="region of interest" description="Disordered" evidence="1">
    <location>
        <begin position="1"/>
        <end position="46"/>
    </location>
</feature>
<protein>
    <submittedName>
        <fullName evidence="3">GNAT superfamily N-acetyltransferase</fullName>
    </submittedName>
</protein>
<dbReference type="GO" id="GO:0008999">
    <property type="term" value="F:protein-N-terminal-alanine acetyltransferase activity"/>
    <property type="evidence" value="ECO:0007669"/>
    <property type="project" value="TreeGrafter"/>
</dbReference>
<keyword evidence="4" id="KW-1185">Reference proteome</keyword>
<accession>A0A7Y9E6W9</accession>
<dbReference type="PROSITE" id="PS51186">
    <property type="entry name" value="GNAT"/>
    <property type="match status" value="1"/>
</dbReference>
<evidence type="ECO:0000313" key="4">
    <source>
        <dbReference type="Proteomes" id="UP000535511"/>
    </source>
</evidence>
<dbReference type="Pfam" id="PF13508">
    <property type="entry name" value="Acetyltransf_7"/>
    <property type="match status" value="1"/>
</dbReference>
<dbReference type="RefSeq" id="WP_179663982.1">
    <property type="nucleotide sequence ID" value="NZ_JACCBG010000001.1"/>
</dbReference>
<dbReference type="InterPro" id="IPR000182">
    <property type="entry name" value="GNAT_dom"/>
</dbReference>
<evidence type="ECO:0000313" key="3">
    <source>
        <dbReference type="EMBL" id="NYD42334.1"/>
    </source>
</evidence>
<name>A0A7Y9E6W9_9ACTN</name>
<reference evidence="3 4" key="1">
    <citation type="submission" date="2020-07" db="EMBL/GenBank/DDBJ databases">
        <title>Sequencing the genomes of 1000 actinobacteria strains.</title>
        <authorList>
            <person name="Klenk H.-P."/>
        </authorList>
    </citation>
    <scope>NUCLEOTIDE SEQUENCE [LARGE SCALE GENOMIC DNA]</scope>
    <source>
        <strain evidence="3 4">DSM 21350</strain>
    </source>
</reference>
<sequence>MGELRIRPMTEADVPEAERVSDEGFFELDHRTRRRDQPAPERRSAAHRAAWIERTRHLVRTDPGGCWVAEDSSGTVGICTSFRRETLWCLATYAVLPGRQGQGIGKPLLVAATNHGRGCTRAMLSASSDPRAVRLYHQAGFELHPQMYLTGTVDRSVVPVVEKVREGSASDIELMDSLDRGARGAGHGPDHDLMLRSWRLLVSDSSTGSGYAYLDGRGRPALMAASNRRTATRLLWAALAEGPPAATITHVTGANQWALDVGFAARLTLHQEGYLGLRGMKPPTPYLHNGALL</sequence>
<dbReference type="PANTHER" id="PTHR43617:SF20">
    <property type="entry name" value="N-ALPHA-ACETYLTRANSFERASE RIMI"/>
    <property type="match status" value="1"/>
</dbReference>
<evidence type="ECO:0000259" key="2">
    <source>
        <dbReference type="PROSITE" id="PS51186"/>
    </source>
</evidence>
<dbReference type="InterPro" id="IPR050276">
    <property type="entry name" value="MshD_Acetyltransferase"/>
</dbReference>
<dbReference type="InterPro" id="IPR016181">
    <property type="entry name" value="Acyl_CoA_acyltransferase"/>
</dbReference>
<organism evidence="3 4">
    <name type="scientific">Nocardioides panaciterrulae</name>
    <dbReference type="NCBI Taxonomy" id="661492"/>
    <lineage>
        <taxon>Bacteria</taxon>
        <taxon>Bacillati</taxon>
        <taxon>Actinomycetota</taxon>
        <taxon>Actinomycetes</taxon>
        <taxon>Propionibacteriales</taxon>
        <taxon>Nocardioidaceae</taxon>
        <taxon>Nocardioides</taxon>
    </lineage>
</organism>
<dbReference type="CDD" id="cd04301">
    <property type="entry name" value="NAT_SF"/>
    <property type="match status" value="1"/>
</dbReference>
<comment type="caution">
    <text evidence="3">The sequence shown here is derived from an EMBL/GenBank/DDBJ whole genome shotgun (WGS) entry which is preliminary data.</text>
</comment>
<dbReference type="EMBL" id="JACCBG010000001">
    <property type="protein sequence ID" value="NYD42334.1"/>
    <property type="molecule type" value="Genomic_DNA"/>
</dbReference>
<dbReference type="Proteomes" id="UP000535511">
    <property type="component" value="Unassembled WGS sequence"/>
</dbReference>